<dbReference type="Proteomes" id="UP000315369">
    <property type="component" value="Unassembled WGS sequence"/>
</dbReference>
<dbReference type="CDD" id="cd00063">
    <property type="entry name" value="FN3"/>
    <property type="match status" value="1"/>
</dbReference>
<dbReference type="Gene3D" id="2.60.40.10">
    <property type="entry name" value="Immunoglobulins"/>
    <property type="match status" value="1"/>
</dbReference>
<dbReference type="InterPro" id="IPR036116">
    <property type="entry name" value="FN3_sf"/>
</dbReference>
<evidence type="ECO:0000259" key="1">
    <source>
        <dbReference type="PROSITE" id="PS50853"/>
    </source>
</evidence>
<dbReference type="SUPFAM" id="SSF49265">
    <property type="entry name" value="Fibronectin type III"/>
    <property type="match status" value="1"/>
</dbReference>
<keyword evidence="3" id="KW-1185">Reference proteome</keyword>
<proteinExistence type="predicted"/>
<comment type="caution">
    <text evidence="2">The sequence shown here is derived from an EMBL/GenBank/DDBJ whole genome shotgun (WGS) entry which is preliminary data.</text>
</comment>
<accession>A0A540WZ73</accession>
<dbReference type="RefSeq" id="WP_141644526.1">
    <property type="nucleotide sequence ID" value="NZ_VIFM01000089.1"/>
</dbReference>
<dbReference type="Gene3D" id="2.60.120.260">
    <property type="entry name" value="Galactose-binding domain-like"/>
    <property type="match status" value="1"/>
</dbReference>
<organism evidence="2 3">
    <name type="scientific">Myxococcus llanfairpwllgwyngyllgogerychwyrndrobwllllantysiliogogogochensis</name>
    <dbReference type="NCBI Taxonomy" id="2590453"/>
    <lineage>
        <taxon>Bacteria</taxon>
        <taxon>Pseudomonadati</taxon>
        <taxon>Myxococcota</taxon>
        <taxon>Myxococcia</taxon>
        <taxon>Myxococcales</taxon>
        <taxon>Cystobacterineae</taxon>
        <taxon>Myxococcaceae</taxon>
        <taxon>Myxococcus</taxon>
    </lineage>
</organism>
<protein>
    <submittedName>
        <fullName evidence="2">Fibronectin type III domain-containing protein</fullName>
    </submittedName>
</protein>
<gene>
    <name evidence="2" type="ORF">FJV41_22165</name>
</gene>
<reference evidence="2 3" key="1">
    <citation type="submission" date="2019-06" db="EMBL/GenBank/DDBJ databases">
        <authorList>
            <person name="Livingstone P."/>
            <person name="Whitworth D."/>
        </authorList>
    </citation>
    <scope>NUCLEOTIDE SEQUENCE [LARGE SCALE GENOMIC DNA]</scope>
    <source>
        <strain evidence="2 3">AM401</strain>
    </source>
</reference>
<evidence type="ECO:0000313" key="2">
    <source>
        <dbReference type="EMBL" id="TQF13754.1"/>
    </source>
</evidence>
<dbReference type="Pfam" id="PF00041">
    <property type="entry name" value="fn3"/>
    <property type="match status" value="1"/>
</dbReference>
<dbReference type="InterPro" id="IPR003961">
    <property type="entry name" value="FN3_dom"/>
</dbReference>
<dbReference type="PROSITE" id="PS50853">
    <property type="entry name" value="FN3"/>
    <property type="match status" value="1"/>
</dbReference>
<evidence type="ECO:0000313" key="3">
    <source>
        <dbReference type="Proteomes" id="UP000315369"/>
    </source>
</evidence>
<feature type="domain" description="Fibronectin type-III" evidence="1">
    <location>
        <begin position="424"/>
        <end position="520"/>
    </location>
</feature>
<dbReference type="InterPro" id="IPR013783">
    <property type="entry name" value="Ig-like_fold"/>
</dbReference>
<sequence>MRSLTPAESALMLSAAGYTTWLRVRLLVGTVDVDLSSVRGHDWLLDASWTATLDAPVGTASVTLRRFVGPDEALTLSPQVVSSPVNGSGILYDPLLREGRTMRIDCMVVPLGLGKVGTWRECFYGRIEDVDVGGETITLTGRDMAGILQDINLKEERNHGNNTVGVAVQTVMNEILGGENQWAFGPYCPVDPMWQLGRFTQAKMPLMDALQDLAAQLGWDLRLRWREGHGFAFTLSQPERATTTALWFFGPESYEDLDSLVRRLTDIRNAVRIVYADANDRDAGGNAKRKVITEVNSASIGVYGERWAEIVEASTSNINTEPEARRLARAFIDDLSESALEISVTVPLWWHLELGDLVKILPDGINFDEPQELAVQSVEHTASAKGAATKLTLRGRPSTSRIAWLKREAIPGIGKAAPFTGPDAPASLVVTNTVNSGSVSFTPAATGPVWDAFEMHVSTTSGFAPSSSTFRGLSSTTRFDVTGLAPGATYYARVRGRDAKGNVGTASTEVVLSPRHVAPADWLPLATTASIVVNPDFEATTLTGAPPDGWTMANGTWGTDARLETTTVFSGSKAVRLEATSALSRIRAQRFIVRGEERLNVSAMVLIQEPGVTGREVGLYVAWYDRHGALISTTTVQTLQGVALPIFNGVGEDVTVTAPSAASYGEVIVGKVTPLDGTGATFYAIIDSVRVLILPATPGFTPVTFGPGFTADLSSGRSFVGSRIENGDRVFLRGVVALSGGGTPGTLLFTVFGTMRPPQPETFEVRTNTGSGRITIYPNGEARLEAGGNAFVSLAGLNYALNL</sequence>
<dbReference type="AlphaFoldDB" id="A0A540WZ73"/>
<dbReference type="SMART" id="SM00060">
    <property type="entry name" value="FN3"/>
    <property type="match status" value="1"/>
</dbReference>
<name>A0A540WZ73_9BACT</name>
<dbReference type="EMBL" id="VIFM01000089">
    <property type="protein sequence ID" value="TQF13754.1"/>
    <property type="molecule type" value="Genomic_DNA"/>
</dbReference>
<dbReference type="OrthoDB" id="5384371at2"/>